<comment type="caution">
    <text evidence="3">The sequence shown here is derived from an EMBL/GenBank/DDBJ whole genome shotgun (WGS) entry which is preliminary data.</text>
</comment>
<dbReference type="RefSeq" id="WP_187317652.1">
    <property type="nucleotide sequence ID" value="NZ_JACSCY010000001.1"/>
</dbReference>
<feature type="region of interest" description="Disordered" evidence="1">
    <location>
        <begin position="173"/>
        <end position="206"/>
    </location>
</feature>
<accession>A0ABR7ME45</accession>
<name>A0ABR7ME45_9BACT</name>
<sequence>MLQVRCLFLVVLLTWLAPAVAWAQAEAPAVANKRLFDRTVDELNFRTMETVYDKTFTRRKFPVSLRTQQQRKQFDDFNGNAELKKLFLNYNDLSERFKNRFGKGRTDLAEFERQLNGLLIDKNFEFFISVIPRDERIALIRAEQRIIKQATAQFNASQDPTPDELATDAATVPPADATTLPSGDASELEDVAPQPEVVAPSSGGPIIRSADVPSTHDWFDYLTLLLALSSSLGLLYVLTSVLPEMRARLNELDPTHATRSSDQLPSDRYEDE</sequence>
<feature type="signal peptide" evidence="2">
    <location>
        <begin position="1"/>
        <end position="23"/>
    </location>
</feature>
<organism evidence="3 4">
    <name type="scientific">Hymenobacter citatus</name>
    <dbReference type="NCBI Taxonomy" id="2763506"/>
    <lineage>
        <taxon>Bacteria</taxon>
        <taxon>Pseudomonadati</taxon>
        <taxon>Bacteroidota</taxon>
        <taxon>Cytophagia</taxon>
        <taxon>Cytophagales</taxon>
        <taxon>Hymenobacteraceae</taxon>
        <taxon>Hymenobacter</taxon>
    </lineage>
</organism>
<reference evidence="3 4" key="1">
    <citation type="submission" date="2020-08" db="EMBL/GenBank/DDBJ databases">
        <title>Hymenobacter sp.</title>
        <authorList>
            <person name="Kim M.K."/>
        </authorList>
    </citation>
    <scope>NUCLEOTIDE SEQUENCE [LARGE SCALE GENOMIC DNA]</scope>
    <source>
        <strain evidence="3 4">BT507</strain>
    </source>
</reference>
<feature type="chain" id="PRO_5045244292" evidence="2">
    <location>
        <begin position="24"/>
        <end position="272"/>
    </location>
</feature>
<dbReference type="Proteomes" id="UP000622017">
    <property type="component" value="Unassembled WGS sequence"/>
</dbReference>
<gene>
    <name evidence="3" type="ORF">H8B15_00210</name>
</gene>
<proteinExistence type="predicted"/>
<evidence type="ECO:0000313" key="3">
    <source>
        <dbReference type="EMBL" id="MBC6609326.1"/>
    </source>
</evidence>
<keyword evidence="4" id="KW-1185">Reference proteome</keyword>
<evidence type="ECO:0000256" key="1">
    <source>
        <dbReference type="SAM" id="MobiDB-lite"/>
    </source>
</evidence>
<keyword evidence="2" id="KW-0732">Signal</keyword>
<protein>
    <submittedName>
        <fullName evidence="3">Uncharacterized protein</fullName>
    </submittedName>
</protein>
<dbReference type="EMBL" id="JACSCY010000001">
    <property type="protein sequence ID" value="MBC6609326.1"/>
    <property type="molecule type" value="Genomic_DNA"/>
</dbReference>
<evidence type="ECO:0000313" key="4">
    <source>
        <dbReference type="Proteomes" id="UP000622017"/>
    </source>
</evidence>
<feature type="region of interest" description="Disordered" evidence="1">
    <location>
        <begin position="253"/>
        <end position="272"/>
    </location>
</feature>
<evidence type="ECO:0000256" key="2">
    <source>
        <dbReference type="SAM" id="SignalP"/>
    </source>
</evidence>